<name>A0A0D2FL01_9EURO</name>
<organism evidence="3 4">
    <name type="scientific">Phialophora macrospora</name>
    <dbReference type="NCBI Taxonomy" id="1851006"/>
    <lineage>
        <taxon>Eukaryota</taxon>
        <taxon>Fungi</taxon>
        <taxon>Dikarya</taxon>
        <taxon>Ascomycota</taxon>
        <taxon>Pezizomycotina</taxon>
        <taxon>Eurotiomycetes</taxon>
        <taxon>Chaetothyriomycetidae</taxon>
        <taxon>Chaetothyriales</taxon>
        <taxon>Herpotrichiellaceae</taxon>
        <taxon>Phialophora</taxon>
    </lineage>
</organism>
<keyword evidence="2" id="KW-0812">Transmembrane</keyword>
<dbReference type="Proteomes" id="UP000054266">
    <property type="component" value="Unassembled WGS sequence"/>
</dbReference>
<dbReference type="AlphaFoldDB" id="A0A0D2FL01"/>
<feature type="transmembrane region" description="Helical" evidence="2">
    <location>
        <begin position="154"/>
        <end position="173"/>
    </location>
</feature>
<dbReference type="PANTHER" id="PTHR39605:SF1">
    <property type="entry name" value="MAJOR FACILITATOR SUPERFAMILY (MFS) PROFILE DOMAIN-CONTAINING PROTEIN"/>
    <property type="match status" value="1"/>
</dbReference>
<gene>
    <name evidence="3" type="ORF">PV04_06669</name>
</gene>
<evidence type="ECO:0000256" key="2">
    <source>
        <dbReference type="SAM" id="Phobius"/>
    </source>
</evidence>
<accession>A0A0D2FL01</accession>
<feature type="transmembrane region" description="Helical" evidence="2">
    <location>
        <begin position="123"/>
        <end position="142"/>
    </location>
</feature>
<keyword evidence="2" id="KW-1133">Transmembrane helix</keyword>
<sequence>MDVFYTYTYGTAIWLGMQAVPLVVLPKLVIMILSEEGHQTSGKTTRGTHLARLCLLIQELSPSHESDNLGPRNTEVEIYLSRSLGFALMAVGSIVLFFTGTIPLTSSISEPVSLDDNDPKAPYARPILLVTTFFHGLSFIYCYTSYVNRQQTGFLLGALGYGIMASVGLWTVIFGDTTARLSKRTGADKRTSGWPFKNTQAYDKRKDRKMG</sequence>
<feature type="transmembrane region" description="Helical" evidence="2">
    <location>
        <begin position="84"/>
        <end position="103"/>
    </location>
</feature>
<feature type="transmembrane region" description="Helical" evidence="2">
    <location>
        <begin position="12"/>
        <end position="33"/>
    </location>
</feature>
<evidence type="ECO:0000313" key="3">
    <source>
        <dbReference type="EMBL" id="KIW67410.1"/>
    </source>
</evidence>
<feature type="compositionally biased region" description="Basic and acidic residues" evidence="1">
    <location>
        <begin position="202"/>
        <end position="211"/>
    </location>
</feature>
<proteinExistence type="predicted"/>
<keyword evidence="2" id="KW-0472">Membrane</keyword>
<dbReference type="PANTHER" id="PTHR39605">
    <property type="entry name" value="MAJOR FACILITATOR SUPERFAMILY (MFS) PROFILE DOMAIN-CONTAINING PROTEIN"/>
    <property type="match status" value="1"/>
</dbReference>
<reference evidence="3 4" key="1">
    <citation type="submission" date="2015-01" db="EMBL/GenBank/DDBJ databases">
        <title>The Genome Sequence of Capronia semiimmersa CBS27337.</title>
        <authorList>
            <consortium name="The Broad Institute Genomics Platform"/>
            <person name="Cuomo C."/>
            <person name="de Hoog S."/>
            <person name="Gorbushina A."/>
            <person name="Stielow B."/>
            <person name="Teixiera M."/>
            <person name="Abouelleil A."/>
            <person name="Chapman S.B."/>
            <person name="Priest M."/>
            <person name="Young S.K."/>
            <person name="Wortman J."/>
            <person name="Nusbaum C."/>
            <person name="Birren B."/>
        </authorList>
    </citation>
    <scope>NUCLEOTIDE SEQUENCE [LARGE SCALE GENOMIC DNA]</scope>
    <source>
        <strain evidence="3 4">CBS 27337</strain>
    </source>
</reference>
<feature type="region of interest" description="Disordered" evidence="1">
    <location>
        <begin position="186"/>
        <end position="211"/>
    </location>
</feature>
<dbReference type="EMBL" id="KN846959">
    <property type="protein sequence ID" value="KIW67410.1"/>
    <property type="molecule type" value="Genomic_DNA"/>
</dbReference>
<dbReference type="HOGENOM" id="CLU_103432_0_0_1"/>
<evidence type="ECO:0000313" key="4">
    <source>
        <dbReference type="Proteomes" id="UP000054266"/>
    </source>
</evidence>
<evidence type="ECO:0000256" key="1">
    <source>
        <dbReference type="SAM" id="MobiDB-lite"/>
    </source>
</evidence>
<keyword evidence="4" id="KW-1185">Reference proteome</keyword>
<dbReference type="STRING" id="5601.A0A0D2FL01"/>
<protein>
    <submittedName>
        <fullName evidence="3">Uncharacterized protein</fullName>
    </submittedName>
</protein>